<feature type="non-terminal residue" evidence="1">
    <location>
        <position position="57"/>
    </location>
</feature>
<dbReference type="EMBL" id="BARW01020816">
    <property type="protein sequence ID" value="GAI96059.1"/>
    <property type="molecule type" value="Genomic_DNA"/>
</dbReference>
<gene>
    <name evidence="1" type="ORF">S12H4_35093</name>
</gene>
<sequence length="57" mass="6416">MISIPTKETGLSFILNPDNGQWIYTNKPNAYKNRVIGDLQLRPLNGTELVLFNIGRA</sequence>
<accession>X1UUN9</accession>
<dbReference type="AlphaFoldDB" id="X1UUN9"/>
<comment type="caution">
    <text evidence="1">The sequence shown here is derived from an EMBL/GenBank/DDBJ whole genome shotgun (WGS) entry which is preliminary data.</text>
</comment>
<proteinExistence type="predicted"/>
<organism evidence="1">
    <name type="scientific">marine sediment metagenome</name>
    <dbReference type="NCBI Taxonomy" id="412755"/>
    <lineage>
        <taxon>unclassified sequences</taxon>
        <taxon>metagenomes</taxon>
        <taxon>ecological metagenomes</taxon>
    </lineage>
</organism>
<reference evidence="1" key="1">
    <citation type="journal article" date="2014" name="Front. Microbiol.">
        <title>High frequency of phylogenetically diverse reductive dehalogenase-homologous genes in deep subseafloor sedimentary metagenomes.</title>
        <authorList>
            <person name="Kawai M."/>
            <person name="Futagami T."/>
            <person name="Toyoda A."/>
            <person name="Takaki Y."/>
            <person name="Nishi S."/>
            <person name="Hori S."/>
            <person name="Arai W."/>
            <person name="Tsubouchi T."/>
            <person name="Morono Y."/>
            <person name="Uchiyama I."/>
            <person name="Ito T."/>
            <person name="Fujiyama A."/>
            <person name="Inagaki F."/>
            <person name="Takami H."/>
        </authorList>
    </citation>
    <scope>NUCLEOTIDE SEQUENCE</scope>
    <source>
        <strain evidence="1">Expedition CK06-06</strain>
    </source>
</reference>
<protein>
    <submittedName>
        <fullName evidence="1">Uncharacterized protein</fullName>
    </submittedName>
</protein>
<name>X1UUN9_9ZZZZ</name>
<evidence type="ECO:0000313" key="1">
    <source>
        <dbReference type="EMBL" id="GAI96059.1"/>
    </source>
</evidence>